<sequence>MNKNIDEFATADGNTEMKMEQCAAPGARRSAKRIGALALFALATLVAPLHAWATCTVSAALNGPALVPNYRIYEFPGFTLNVTAAQIAGAIGTPIGPPITMSIGNPGLRTYWKCTSGSGTVFRGSADTRTAPTDIVYPTTIPGIGYKITSGVPPPYYPVTIGSISQSITYADAYIQFYKTANTVGSGSFSGYPITAADGSTVSNTVAGAWSEGYQTLVLVFKMTGAINIIVNNPACTVTAPNPIPVPMGTAGVSTFSGIGTTSTIPKASFNITLHCSAGDPGTSTPVSVGLTDLNNPTNTSDLLPLDPSSSASGVAIRVYNGANAVHFGPADSSNPNKWAVTTMQASGGDIAIPLTAAYVQTDSTINAGTVKAYATFTMTYQ</sequence>
<keyword evidence="5" id="KW-1133">Transmembrane helix</keyword>
<dbReference type="SUPFAM" id="SSF49401">
    <property type="entry name" value="Bacterial adhesins"/>
    <property type="match status" value="1"/>
</dbReference>
<evidence type="ECO:0000313" key="7">
    <source>
        <dbReference type="EMBL" id="MBM7121411.1"/>
    </source>
</evidence>
<organism evidence="7 8">
    <name type="scientific">Dyella kyungheensis</name>
    <dbReference type="NCBI Taxonomy" id="1242174"/>
    <lineage>
        <taxon>Bacteria</taxon>
        <taxon>Pseudomonadati</taxon>
        <taxon>Pseudomonadota</taxon>
        <taxon>Gammaproteobacteria</taxon>
        <taxon>Lysobacterales</taxon>
        <taxon>Rhodanobacteraceae</taxon>
        <taxon>Dyella</taxon>
    </lineage>
</organism>
<proteinExistence type="inferred from homology"/>
<accession>A0ABS2JRC7</accession>
<keyword evidence="5" id="KW-0812">Transmembrane</keyword>
<keyword evidence="5" id="KW-0472">Membrane</keyword>
<keyword evidence="3" id="KW-0732">Signal</keyword>
<dbReference type="RefSeq" id="WP_204635801.1">
    <property type="nucleotide sequence ID" value="NZ_JADIKC010000003.1"/>
</dbReference>
<dbReference type="Gene3D" id="2.60.40.1090">
    <property type="entry name" value="Fimbrial-type adhesion domain"/>
    <property type="match status" value="1"/>
</dbReference>
<dbReference type="InterPro" id="IPR008966">
    <property type="entry name" value="Adhesion_dom_sf"/>
</dbReference>
<evidence type="ECO:0000313" key="8">
    <source>
        <dbReference type="Proteomes" id="UP001430065"/>
    </source>
</evidence>
<dbReference type="InterPro" id="IPR050263">
    <property type="entry name" value="Bact_Fimbrial_Adh_Pro"/>
</dbReference>
<dbReference type="Proteomes" id="UP001430065">
    <property type="component" value="Unassembled WGS sequence"/>
</dbReference>
<keyword evidence="8" id="KW-1185">Reference proteome</keyword>
<dbReference type="InterPro" id="IPR036937">
    <property type="entry name" value="Adhesion_dom_fimbrial_sf"/>
</dbReference>
<keyword evidence="4" id="KW-0281">Fimbrium</keyword>
<dbReference type="EMBL" id="JADIKC010000003">
    <property type="protein sequence ID" value="MBM7121411.1"/>
    <property type="molecule type" value="Genomic_DNA"/>
</dbReference>
<evidence type="ECO:0000256" key="4">
    <source>
        <dbReference type="ARBA" id="ARBA00023263"/>
    </source>
</evidence>
<evidence type="ECO:0000259" key="6">
    <source>
        <dbReference type="Pfam" id="PF00419"/>
    </source>
</evidence>
<comment type="subcellular location">
    <subcellularLocation>
        <location evidence="1">Fimbrium</location>
    </subcellularLocation>
</comment>
<protein>
    <submittedName>
        <fullName evidence="7">Fimbrial protein</fullName>
    </submittedName>
</protein>
<evidence type="ECO:0000256" key="3">
    <source>
        <dbReference type="ARBA" id="ARBA00022729"/>
    </source>
</evidence>
<dbReference type="PANTHER" id="PTHR33420:SF3">
    <property type="entry name" value="FIMBRIAL SUBUNIT ELFA"/>
    <property type="match status" value="1"/>
</dbReference>
<dbReference type="PANTHER" id="PTHR33420">
    <property type="entry name" value="FIMBRIAL SUBUNIT ELFA-RELATED"/>
    <property type="match status" value="1"/>
</dbReference>
<dbReference type="Gene3D" id="2.60.40.3310">
    <property type="match status" value="1"/>
</dbReference>
<feature type="domain" description="Fimbrial-type adhesion" evidence="6">
    <location>
        <begin position="227"/>
        <end position="382"/>
    </location>
</feature>
<evidence type="ECO:0000256" key="1">
    <source>
        <dbReference type="ARBA" id="ARBA00004561"/>
    </source>
</evidence>
<comment type="caution">
    <text evidence="7">The sequence shown here is derived from an EMBL/GenBank/DDBJ whole genome shotgun (WGS) entry which is preliminary data.</text>
</comment>
<feature type="transmembrane region" description="Helical" evidence="5">
    <location>
        <begin position="34"/>
        <end position="53"/>
    </location>
</feature>
<gene>
    <name evidence="7" type="ORF">ISP20_09620</name>
</gene>
<evidence type="ECO:0000256" key="2">
    <source>
        <dbReference type="ARBA" id="ARBA00006671"/>
    </source>
</evidence>
<dbReference type="InterPro" id="IPR000259">
    <property type="entry name" value="Adhesion_dom_fimbrial"/>
</dbReference>
<name>A0ABS2JRC7_9GAMM</name>
<evidence type="ECO:0000256" key="5">
    <source>
        <dbReference type="SAM" id="Phobius"/>
    </source>
</evidence>
<comment type="similarity">
    <text evidence="2">Belongs to the fimbrial protein family.</text>
</comment>
<dbReference type="Pfam" id="PF00419">
    <property type="entry name" value="Fimbrial"/>
    <property type="match status" value="1"/>
</dbReference>
<reference evidence="7 8" key="1">
    <citation type="submission" date="2020-10" db="EMBL/GenBank/DDBJ databases">
        <title>Phylogeny of dyella-like bacteria.</title>
        <authorList>
            <person name="Fu J."/>
        </authorList>
    </citation>
    <scope>NUCLEOTIDE SEQUENCE [LARGE SCALE GENOMIC DNA]</scope>
    <source>
        <strain evidence="7 8">THG-B117</strain>
    </source>
</reference>